<dbReference type="Pfam" id="PF07729">
    <property type="entry name" value="FCD"/>
    <property type="match status" value="1"/>
</dbReference>
<evidence type="ECO:0000313" key="6">
    <source>
        <dbReference type="Proteomes" id="UP000008898"/>
    </source>
</evidence>
<dbReference type="PANTHER" id="PTHR43537">
    <property type="entry name" value="TRANSCRIPTIONAL REGULATOR, GNTR FAMILY"/>
    <property type="match status" value="1"/>
</dbReference>
<dbReference type="STRING" id="63186.ZOBELLIA_1053"/>
<sequence length="232" mass="27024">MEKAESKLRPVQKRSMVDQVENNLRTFIKERGFKPGDTLPTENELAMTMNVSRNVVREALSRFKMLGLIDSNKKNGITLIKFNLFPALERVLDPTVMDKETLHELFELRIMLEIGMADTLYRKITPEHIKELRKIIADYMSSPKKDTKIAHEITFHTALYKITGNETLFGFQKYLKTVFDYVLELESNFKVSESKINHSSLVDCLETGTVEEFRQKMQEHFSGYYKLGIFNK</sequence>
<dbReference type="InterPro" id="IPR036390">
    <property type="entry name" value="WH_DNA-bd_sf"/>
</dbReference>
<dbReference type="Proteomes" id="UP000008898">
    <property type="component" value="Chromosome"/>
</dbReference>
<dbReference type="SMART" id="SM00895">
    <property type="entry name" value="FCD"/>
    <property type="match status" value="1"/>
</dbReference>
<keyword evidence="3" id="KW-0804">Transcription</keyword>
<dbReference type="OrthoDB" id="1040417at2"/>
<reference evidence="6" key="1">
    <citation type="submission" date="2009-07" db="EMBL/GenBank/DDBJ databases">
        <title>Complete genome sequence of Zobellia galactanivorans Dsij.</title>
        <authorList>
            <consortium name="Genoscope - CEA"/>
        </authorList>
    </citation>
    <scope>NUCLEOTIDE SEQUENCE [LARGE SCALE GENOMIC DNA]</scope>
    <source>
        <strain evidence="6">DSM 12802 / CCUG 47099 / CIP 106680 / NCIMB 13871 / Dsij</strain>
    </source>
</reference>
<dbReference type="InterPro" id="IPR011711">
    <property type="entry name" value="GntR_C"/>
</dbReference>
<dbReference type="EMBL" id="FP476056">
    <property type="protein sequence ID" value="CAZ95110.1"/>
    <property type="molecule type" value="Genomic_DNA"/>
</dbReference>
<dbReference type="Gene3D" id="1.20.120.530">
    <property type="entry name" value="GntR ligand-binding domain-like"/>
    <property type="match status" value="1"/>
</dbReference>
<dbReference type="InterPro" id="IPR036388">
    <property type="entry name" value="WH-like_DNA-bd_sf"/>
</dbReference>
<dbReference type="PROSITE" id="PS50949">
    <property type="entry name" value="HTH_GNTR"/>
    <property type="match status" value="1"/>
</dbReference>
<feature type="domain" description="HTH gntR-type" evidence="4">
    <location>
        <begin position="14"/>
        <end position="82"/>
    </location>
</feature>
<keyword evidence="1" id="KW-0805">Transcription regulation</keyword>
<dbReference type="InterPro" id="IPR000524">
    <property type="entry name" value="Tscrpt_reg_HTH_GntR"/>
</dbReference>
<evidence type="ECO:0000256" key="3">
    <source>
        <dbReference type="ARBA" id="ARBA00023163"/>
    </source>
</evidence>
<evidence type="ECO:0000313" key="5">
    <source>
        <dbReference type="EMBL" id="CAZ95110.1"/>
    </source>
</evidence>
<organism evidence="5 6">
    <name type="scientific">Zobellia galactanivorans (strain DSM 12802 / CCUG 47099 / CIP 106680 / NCIMB 13871 / Dsij)</name>
    <dbReference type="NCBI Taxonomy" id="63186"/>
    <lineage>
        <taxon>Bacteria</taxon>
        <taxon>Pseudomonadati</taxon>
        <taxon>Bacteroidota</taxon>
        <taxon>Flavobacteriia</taxon>
        <taxon>Flavobacteriales</taxon>
        <taxon>Flavobacteriaceae</taxon>
        <taxon>Zobellia</taxon>
    </lineage>
</organism>
<evidence type="ECO:0000256" key="1">
    <source>
        <dbReference type="ARBA" id="ARBA00023015"/>
    </source>
</evidence>
<dbReference type="GO" id="GO:0003700">
    <property type="term" value="F:DNA-binding transcription factor activity"/>
    <property type="evidence" value="ECO:0007669"/>
    <property type="project" value="InterPro"/>
</dbReference>
<dbReference type="Pfam" id="PF00392">
    <property type="entry name" value="GntR"/>
    <property type="match status" value="1"/>
</dbReference>
<evidence type="ECO:0000256" key="2">
    <source>
        <dbReference type="ARBA" id="ARBA00023125"/>
    </source>
</evidence>
<name>G0L2P5_ZOBGA</name>
<accession>G0L2P5</accession>
<dbReference type="HOGENOM" id="CLU_017584_9_3_10"/>
<keyword evidence="6" id="KW-1185">Reference proteome</keyword>
<dbReference type="RefSeq" id="WP_013992422.1">
    <property type="nucleotide sequence ID" value="NC_015844.1"/>
</dbReference>
<dbReference type="PRINTS" id="PR00035">
    <property type="entry name" value="HTHGNTR"/>
</dbReference>
<dbReference type="Gene3D" id="1.10.10.10">
    <property type="entry name" value="Winged helix-like DNA-binding domain superfamily/Winged helix DNA-binding domain"/>
    <property type="match status" value="1"/>
</dbReference>
<evidence type="ECO:0000259" key="4">
    <source>
        <dbReference type="PROSITE" id="PS50949"/>
    </source>
</evidence>
<dbReference type="AlphaFoldDB" id="G0L2P5"/>
<reference evidence="5 6" key="2">
    <citation type="journal article" date="2012" name="Environ. Microbiol.">
        <title>Characterization of the first alginolytic operons in a marine bacterium: from their emergence in marine Flavobacteriia to their independent transfers to marine Proteobacteria and human gut Bacteroides.</title>
        <authorList>
            <person name="Thomas F."/>
            <person name="Barbeyron T."/>
            <person name="Tonon T."/>
            <person name="Genicot S."/>
            <person name="Czjzek M."/>
            <person name="Michel G."/>
        </authorList>
    </citation>
    <scope>NUCLEOTIDE SEQUENCE [LARGE SCALE GENOMIC DNA]</scope>
    <source>
        <strain evidence="6">DSM 12802 / CCUG 47099 / CIP 106680 / NCIMB 13871 / Dsij</strain>
    </source>
</reference>
<dbReference type="CDD" id="cd07377">
    <property type="entry name" value="WHTH_GntR"/>
    <property type="match status" value="1"/>
</dbReference>
<proteinExistence type="predicted"/>
<dbReference type="GO" id="GO:0003677">
    <property type="term" value="F:DNA binding"/>
    <property type="evidence" value="ECO:0007669"/>
    <property type="project" value="UniProtKB-KW"/>
</dbReference>
<protein>
    <submittedName>
        <fullName evidence="5">GntR-type transcriptional regulator</fullName>
    </submittedName>
</protein>
<keyword evidence="2" id="KW-0238">DNA-binding</keyword>
<dbReference type="SUPFAM" id="SSF48008">
    <property type="entry name" value="GntR ligand-binding domain-like"/>
    <property type="match status" value="1"/>
</dbReference>
<dbReference type="SUPFAM" id="SSF46785">
    <property type="entry name" value="Winged helix' DNA-binding domain"/>
    <property type="match status" value="1"/>
</dbReference>
<dbReference type="KEGG" id="zga:ZOBELLIA_1053"/>
<dbReference type="SMART" id="SM00345">
    <property type="entry name" value="HTH_GNTR"/>
    <property type="match status" value="1"/>
</dbReference>
<dbReference type="PANTHER" id="PTHR43537:SF24">
    <property type="entry name" value="GLUCONATE OPERON TRANSCRIPTIONAL REPRESSOR"/>
    <property type="match status" value="1"/>
</dbReference>
<gene>
    <name evidence="5" type="ordered locus">zobellia_1053</name>
</gene>
<dbReference type="InterPro" id="IPR008920">
    <property type="entry name" value="TF_FadR/GntR_C"/>
</dbReference>